<dbReference type="EMBL" id="CP000743">
    <property type="protein sequence ID" value="ABR55685.1"/>
    <property type="molecule type" value="Genomic_DNA"/>
</dbReference>
<evidence type="ECO:0000313" key="2">
    <source>
        <dbReference type="Proteomes" id="UP000001106"/>
    </source>
</evidence>
<name>A6UT63_META3</name>
<protein>
    <submittedName>
        <fullName evidence="1">MTH865-like family protein</fullName>
    </submittedName>
</protein>
<dbReference type="InterPro" id="IPR036825">
    <property type="entry name" value="MTH865-like_sf"/>
</dbReference>
<dbReference type="KEGG" id="mae:Maeo_0093"/>
<dbReference type="Pfam" id="PF07747">
    <property type="entry name" value="MTH865"/>
    <property type="match status" value="1"/>
</dbReference>
<dbReference type="Proteomes" id="UP000001106">
    <property type="component" value="Chromosome"/>
</dbReference>
<accession>A6UT63</accession>
<keyword evidence="2" id="KW-1185">Reference proteome</keyword>
<dbReference type="Gene3D" id="1.10.238.80">
    <property type="entry name" value="MTH865-like"/>
    <property type="match status" value="1"/>
</dbReference>
<dbReference type="RefSeq" id="WP_011972817.1">
    <property type="nucleotide sequence ID" value="NC_009635.1"/>
</dbReference>
<dbReference type="eggNOG" id="arCOG02797">
    <property type="taxonomic scope" value="Archaea"/>
</dbReference>
<dbReference type="SUPFAM" id="SSF69025">
    <property type="entry name" value="Hypothetical protein MTH865"/>
    <property type="match status" value="1"/>
</dbReference>
<dbReference type="HOGENOM" id="CLU_193458_0_0_2"/>
<sequence>MNVKEEIKAQIMGALEGANFPIETPEELLAAFPKGAETTCKAGNIEMTAGEAGKLLKAGDFPFKSAEEVADTIISRAGL</sequence>
<dbReference type="STRING" id="419665.Maeo_0093"/>
<evidence type="ECO:0000313" key="1">
    <source>
        <dbReference type="EMBL" id="ABR55685.1"/>
    </source>
</evidence>
<gene>
    <name evidence="1" type="ordered locus">Maeo_0093</name>
</gene>
<dbReference type="OrthoDB" id="335595at2157"/>
<organism evidence="1 2">
    <name type="scientific">Methanococcus aeolicus (strain ATCC BAA-1280 / DSM 17508 / OCM 812 / Nankai-3)</name>
    <dbReference type="NCBI Taxonomy" id="419665"/>
    <lineage>
        <taxon>Archaea</taxon>
        <taxon>Methanobacteriati</taxon>
        <taxon>Methanobacteriota</taxon>
        <taxon>Methanomada group</taxon>
        <taxon>Methanococci</taxon>
        <taxon>Methanococcales</taxon>
        <taxon>Methanococcaceae</taxon>
        <taxon>Methanococcus</taxon>
    </lineage>
</organism>
<proteinExistence type="predicted"/>
<dbReference type="GeneID" id="5327574"/>
<reference evidence="1" key="1">
    <citation type="submission" date="2007-06" db="EMBL/GenBank/DDBJ databases">
        <title>Complete sequence of Methanococcus aeolicus Nankai-3.</title>
        <authorList>
            <consortium name="US DOE Joint Genome Institute"/>
            <person name="Copeland A."/>
            <person name="Lucas S."/>
            <person name="Lapidus A."/>
            <person name="Barry K."/>
            <person name="Glavina del Rio T."/>
            <person name="Dalin E."/>
            <person name="Tice H."/>
            <person name="Pitluck S."/>
            <person name="Chain P."/>
            <person name="Malfatti S."/>
            <person name="Shin M."/>
            <person name="Vergez L."/>
            <person name="Schmutz J."/>
            <person name="Larimer F."/>
            <person name="Land M."/>
            <person name="Hauser L."/>
            <person name="Kyrpides N."/>
            <person name="Lykidis A."/>
            <person name="Sieprawska-Lupa M."/>
            <person name="Whitman W.B."/>
            <person name="Richardson P."/>
        </authorList>
    </citation>
    <scope>NUCLEOTIDE SEQUENCE [LARGE SCALE GENOMIC DNA]</scope>
    <source>
        <strain evidence="1">Nankai-3</strain>
    </source>
</reference>
<dbReference type="AlphaFoldDB" id="A6UT63"/>
<dbReference type="InterPro" id="IPR024093">
    <property type="entry name" value="Uncharacterised_MTH865"/>
</dbReference>